<keyword evidence="3 7" id="KW-0812">Transmembrane</keyword>
<reference evidence="9" key="1">
    <citation type="submission" date="2019-08" db="EMBL/GenBank/DDBJ databases">
        <title>The improved chromosome-level genome for the pearl oyster Pinctada fucata martensii using PacBio sequencing and Hi-C.</title>
        <authorList>
            <person name="Zheng Z."/>
        </authorList>
    </citation>
    <scope>NUCLEOTIDE SEQUENCE</scope>
    <source>
        <strain evidence="9">ZZ-2019</strain>
        <tissue evidence="9">Adductor muscle</tissue>
    </source>
</reference>
<dbReference type="GO" id="GO:0005886">
    <property type="term" value="C:plasma membrane"/>
    <property type="evidence" value="ECO:0007669"/>
    <property type="project" value="InterPro"/>
</dbReference>
<feature type="transmembrane region" description="Helical" evidence="7">
    <location>
        <begin position="381"/>
        <end position="400"/>
    </location>
</feature>
<feature type="transmembrane region" description="Helical" evidence="7">
    <location>
        <begin position="250"/>
        <end position="269"/>
    </location>
</feature>
<feature type="transmembrane region" description="Helical" evidence="7">
    <location>
        <begin position="189"/>
        <end position="208"/>
    </location>
</feature>
<keyword evidence="10" id="KW-1185">Reference proteome</keyword>
<evidence type="ECO:0000256" key="1">
    <source>
        <dbReference type="ARBA" id="ARBA00004141"/>
    </source>
</evidence>
<keyword evidence="5 7" id="KW-0472">Membrane</keyword>
<proteinExistence type="inferred from homology"/>
<name>A0AA89BLH2_PINIB</name>
<feature type="compositionally biased region" description="Polar residues" evidence="6">
    <location>
        <begin position="1"/>
        <end position="24"/>
    </location>
</feature>
<feature type="transmembrane region" description="Helical" evidence="7">
    <location>
        <begin position="158"/>
        <end position="182"/>
    </location>
</feature>
<feature type="transmembrane region" description="Helical" evidence="7">
    <location>
        <begin position="95"/>
        <end position="117"/>
    </location>
</feature>
<sequence>MSVSTISYPTDNQTPQSETNTNDKTNGHKKETFTVQESAAQSIEFGRMGFAARGKFGTVALVVQIVFLVLFAALGEYDESAKPDTKSYESSTLNMYPMFQDVHVMIFIGFGFLMTFLKRYGYSAVGINLLVAALAAQWAIIVRGFINDGVFNGNKFPIGIEQLLTADFAAATVLISFGALLGKTTPLQLLIMTLIEIVLAQINEWIGYHVFYVLDVGESMFVHAFGAYFGLAVARVLFNEEVENTEHEGPVYHSDVFSMIGTVFLWIFWPSFNGGAASGDEQHRAIVNTYLSLCACVIVTFAVSGFVDKRGKFSMDQIQNATLAGGVAVGTTANAPLQPWGALLIGCVAGALSVIGFKYITPFMNKKLKIHDTCGVHNLHGMPGVLAGIAGIVVAAIASHDSWGDSVFQLFPMMAPKANTSDYDKFTMMLDKNNNSVPIVTLHEWEAGKGRSAGEQAAYQVAALAVTLVFAIVGGVITGFLLKIPVCRGPEKDHLFDDRESFNIPDEGYPGTKYTVNGSTEARE</sequence>
<feature type="region of interest" description="Disordered" evidence="6">
    <location>
        <begin position="1"/>
        <end position="30"/>
    </location>
</feature>
<comment type="subcellular location">
    <subcellularLocation>
        <location evidence="1">Membrane</location>
        <topology evidence="1">Multi-pass membrane protein</topology>
    </subcellularLocation>
</comment>
<dbReference type="InterPro" id="IPR029020">
    <property type="entry name" value="Ammonium/urea_transptr"/>
</dbReference>
<feature type="transmembrane region" description="Helical" evidence="7">
    <location>
        <begin position="318"/>
        <end position="335"/>
    </location>
</feature>
<dbReference type="SUPFAM" id="SSF111352">
    <property type="entry name" value="Ammonium transporter"/>
    <property type="match status" value="1"/>
</dbReference>
<dbReference type="Proteomes" id="UP001186944">
    <property type="component" value="Unassembled WGS sequence"/>
</dbReference>
<dbReference type="InterPro" id="IPR024041">
    <property type="entry name" value="NH4_transpt_AmtB-like_dom"/>
</dbReference>
<gene>
    <name evidence="9" type="ORF">FSP39_000149</name>
</gene>
<feature type="domain" description="Ammonium transporter AmtB-like" evidence="8">
    <location>
        <begin position="88"/>
        <end position="487"/>
    </location>
</feature>
<comment type="similarity">
    <text evidence="2">Belongs to the ammonium transporter (TC 2.A.49) family. Rh subfamily.</text>
</comment>
<comment type="caution">
    <text evidence="9">The sequence shown here is derived from an EMBL/GenBank/DDBJ whole genome shotgun (WGS) entry which is preliminary data.</text>
</comment>
<dbReference type="InterPro" id="IPR002229">
    <property type="entry name" value="RhesusRHD"/>
</dbReference>
<evidence type="ECO:0000256" key="3">
    <source>
        <dbReference type="ARBA" id="ARBA00022692"/>
    </source>
</evidence>
<dbReference type="PANTHER" id="PTHR11730">
    <property type="entry name" value="AMMONIUM TRANSPORTER"/>
    <property type="match status" value="1"/>
</dbReference>
<dbReference type="FunFam" id="1.10.3430.10:FF:000012">
    <property type="entry name" value="Rh type C glycoprotein"/>
    <property type="match status" value="1"/>
</dbReference>
<evidence type="ECO:0000313" key="10">
    <source>
        <dbReference type="Proteomes" id="UP001186944"/>
    </source>
</evidence>
<feature type="transmembrane region" description="Helical" evidence="7">
    <location>
        <begin position="457"/>
        <end position="482"/>
    </location>
</feature>
<organism evidence="9 10">
    <name type="scientific">Pinctada imbricata</name>
    <name type="common">Atlantic pearl-oyster</name>
    <name type="synonym">Pinctada martensii</name>
    <dbReference type="NCBI Taxonomy" id="66713"/>
    <lineage>
        <taxon>Eukaryota</taxon>
        <taxon>Metazoa</taxon>
        <taxon>Spiralia</taxon>
        <taxon>Lophotrochozoa</taxon>
        <taxon>Mollusca</taxon>
        <taxon>Bivalvia</taxon>
        <taxon>Autobranchia</taxon>
        <taxon>Pteriomorphia</taxon>
        <taxon>Pterioida</taxon>
        <taxon>Pterioidea</taxon>
        <taxon>Pteriidae</taxon>
        <taxon>Pinctada</taxon>
    </lineage>
</organism>
<evidence type="ECO:0000256" key="6">
    <source>
        <dbReference type="SAM" id="MobiDB-lite"/>
    </source>
</evidence>
<protein>
    <recommendedName>
        <fullName evidence="8">Ammonium transporter AmtB-like domain-containing protein</fullName>
    </recommendedName>
</protein>
<dbReference type="AlphaFoldDB" id="A0AA89BLH2"/>
<evidence type="ECO:0000259" key="8">
    <source>
        <dbReference type="Pfam" id="PF00909"/>
    </source>
</evidence>
<dbReference type="PRINTS" id="PR00342">
    <property type="entry name" value="RHESUSRHD"/>
</dbReference>
<feature type="transmembrane region" description="Helical" evidence="7">
    <location>
        <begin position="124"/>
        <end position="146"/>
    </location>
</feature>
<keyword evidence="4 7" id="KW-1133">Transmembrane helix</keyword>
<accession>A0AA89BLH2</accession>
<feature type="transmembrane region" description="Helical" evidence="7">
    <location>
        <begin position="56"/>
        <end position="75"/>
    </location>
</feature>
<dbReference type="Gene3D" id="1.10.3430.10">
    <property type="entry name" value="Ammonium transporter AmtB like domains"/>
    <property type="match status" value="1"/>
</dbReference>
<feature type="transmembrane region" description="Helical" evidence="7">
    <location>
        <begin position="341"/>
        <end position="360"/>
    </location>
</feature>
<evidence type="ECO:0000256" key="5">
    <source>
        <dbReference type="ARBA" id="ARBA00023136"/>
    </source>
</evidence>
<feature type="transmembrane region" description="Helical" evidence="7">
    <location>
        <begin position="289"/>
        <end position="306"/>
    </location>
</feature>
<evidence type="ECO:0000256" key="4">
    <source>
        <dbReference type="ARBA" id="ARBA00022989"/>
    </source>
</evidence>
<evidence type="ECO:0000313" key="9">
    <source>
        <dbReference type="EMBL" id="KAK3086997.1"/>
    </source>
</evidence>
<dbReference type="GO" id="GO:0008519">
    <property type="term" value="F:ammonium channel activity"/>
    <property type="evidence" value="ECO:0007669"/>
    <property type="project" value="InterPro"/>
</dbReference>
<dbReference type="Pfam" id="PF00909">
    <property type="entry name" value="Ammonium_transp"/>
    <property type="match status" value="1"/>
</dbReference>
<dbReference type="GO" id="GO:0097272">
    <property type="term" value="P:ammonium homeostasis"/>
    <property type="evidence" value="ECO:0007669"/>
    <property type="project" value="TreeGrafter"/>
</dbReference>
<evidence type="ECO:0000256" key="7">
    <source>
        <dbReference type="SAM" id="Phobius"/>
    </source>
</evidence>
<evidence type="ECO:0000256" key="2">
    <source>
        <dbReference type="ARBA" id="ARBA00011036"/>
    </source>
</evidence>
<feature type="transmembrane region" description="Helical" evidence="7">
    <location>
        <begin position="220"/>
        <end position="238"/>
    </location>
</feature>
<dbReference type="EMBL" id="VSWD01000011">
    <property type="protein sequence ID" value="KAK3086997.1"/>
    <property type="molecule type" value="Genomic_DNA"/>
</dbReference>
<dbReference type="PANTHER" id="PTHR11730:SF60">
    <property type="entry name" value="RH50, ISOFORM D"/>
    <property type="match status" value="1"/>
</dbReference>